<dbReference type="SUPFAM" id="SSF50156">
    <property type="entry name" value="PDZ domain-like"/>
    <property type="match status" value="1"/>
</dbReference>
<proteinExistence type="inferred from homology"/>
<feature type="transmembrane region" description="Helical" evidence="6">
    <location>
        <begin position="12"/>
        <end position="37"/>
    </location>
</feature>
<keyword evidence="2 5" id="KW-0645">Protease</keyword>
<evidence type="ECO:0000313" key="8">
    <source>
        <dbReference type="EMBL" id="HJB08432.1"/>
    </source>
</evidence>
<keyword evidence="6" id="KW-0812">Transmembrane</keyword>
<evidence type="ECO:0000256" key="6">
    <source>
        <dbReference type="SAM" id="Phobius"/>
    </source>
</evidence>
<dbReference type="SUPFAM" id="SSF52096">
    <property type="entry name" value="ClpP/crotonase"/>
    <property type="match status" value="1"/>
</dbReference>
<evidence type="ECO:0000256" key="3">
    <source>
        <dbReference type="ARBA" id="ARBA00022801"/>
    </source>
</evidence>
<dbReference type="CDD" id="cd07560">
    <property type="entry name" value="Peptidase_S41_CPP"/>
    <property type="match status" value="1"/>
</dbReference>
<evidence type="ECO:0000256" key="5">
    <source>
        <dbReference type="RuleBase" id="RU004404"/>
    </source>
</evidence>
<dbReference type="InterPro" id="IPR029045">
    <property type="entry name" value="ClpP/crotonase-like_dom_sf"/>
</dbReference>
<dbReference type="PANTHER" id="PTHR32060">
    <property type="entry name" value="TAIL-SPECIFIC PROTEASE"/>
    <property type="match status" value="1"/>
</dbReference>
<comment type="similarity">
    <text evidence="1 5">Belongs to the peptidase S41A family.</text>
</comment>
<dbReference type="GO" id="GO:0007165">
    <property type="term" value="P:signal transduction"/>
    <property type="evidence" value="ECO:0007669"/>
    <property type="project" value="TreeGrafter"/>
</dbReference>
<keyword evidence="6" id="KW-0472">Membrane</keyword>
<keyword evidence="4 5" id="KW-0720">Serine protease</keyword>
<dbReference type="InterPro" id="IPR036034">
    <property type="entry name" value="PDZ_sf"/>
</dbReference>
<dbReference type="SMART" id="SM00245">
    <property type="entry name" value="TSPc"/>
    <property type="match status" value="1"/>
</dbReference>
<accession>A0A9D2L9F6</accession>
<dbReference type="EMBL" id="DWYS01000136">
    <property type="protein sequence ID" value="HJB08432.1"/>
    <property type="molecule type" value="Genomic_DNA"/>
</dbReference>
<evidence type="ECO:0000256" key="4">
    <source>
        <dbReference type="ARBA" id="ARBA00022825"/>
    </source>
</evidence>
<dbReference type="InterPro" id="IPR005151">
    <property type="entry name" value="Tail-specific_protease"/>
</dbReference>
<dbReference type="CDD" id="cd06782">
    <property type="entry name" value="cpPDZ_CPP-like"/>
    <property type="match status" value="1"/>
</dbReference>
<dbReference type="Gene3D" id="3.90.226.10">
    <property type="entry name" value="2-enoyl-CoA Hydratase, Chain A, domain 1"/>
    <property type="match status" value="1"/>
</dbReference>
<dbReference type="SMART" id="SM00228">
    <property type="entry name" value="PDZ"/>
    <property type="match status" value="1"/>
</dbReference>
<dbReference type="Gene3D" id="2.30.42.10">
    <property type="match status" value="1"/>
</dbReference>
<reference evidence="8" key="1">
    <citation type="journal article" date="2021" name="PeerJ">
        <title>Extensive microbial diversity within the chicken gut microbiome revealed by metagenomics and culture.</title>
        <authorList>
            <person name="Gilroy R."/>
            <person name="Ravi A."/>
            <person name="Getino M."/>
            <person name="Pursley I."/>
            <person name="Horton D.L."/>
            <person name="Alikhan N.F."/>
            <person name="Baker D."/>
            <person name="Gharbi K."/>
            <person name="Hall N."/>
            <person name="Watson M."/>
            <person name="Adriaenssens E.M."/>
            <person name="Foster-Nyarko E."/>
            <person name="Jarju S."/>
            <person name="Secka A."/>
            <person name="Antonio M."/>
            <person name="Oren A."/>
            <person name="Chaudhuri R.R."/>
            <person name="La Ragione R."/>
            <person name="Hildebrand F."/>
            <person name="Pallen M.J."/>
        </authorList>
    </citation>
    <scope>NUCLEOTIDE SEQUENCE</scope>
    <source>
        <strain evidence="8">CHK188-4685</strain>
    </source>
</reference>
<protein>
    <submittedName>
        <fullName evidence="8">S41 family peptidase</fullName>
    </submittedName>
</protein>
<dbReference type="Pfam" id="PF03572">
    <property type="entry name" value="Peptidase_S41"/>
    <property type="match status" value="1"/>
</dbReference>
<organism evidence="8 9">
    <name type="scientific">Candidatus Enterocloster faecavium</name>
    <dbReference type="NCBI Taxonomy" id="2838560"/>
    <lineage>
        <taxon>Bacteria</taxon>
        <taxon>Bacillati</taxon>
        <taxon>Bacillota</taxon>
        <taxon>Clostridia</taxon>
        <taxon>Lachnospirales</taxon>
        <taxon>Lachnospiraceae</taxon>
        <taxon>Enterocloster</taxon>
    </lineage>
</organism>
<sequence length="445" mass="48798">MEQNKNRFWTGVLTGALVTAFAGLVIVGMSLGIYLFVRSAMGQGGIVKEQPGITSAEDEKDLDYDSINAKMSLIQHIIDEYFLYDEDLEQVEDYLYIGMLAGLDDPYSAYYTQKDFEELQTDTEGVYSGIGAMLSQNQLTGLCTVVRVFENSPAYESGMRPGDILYQVDGHPVQGEDLSILVNNYIKGEEGTDVAITVFRQEENEYVDLTVTRRSIEVPTVEHEMLDDEIGYILITQFDLITTEQFKAAVDELMAQGMKGLVLDLRSNPGGVLNSAVEIADYILPDNLTEYDQGEGKTMIVYTEDKNQEGEHYTASDGHELDVPVAVLVNGESASASEVLTGALMDYDRAVVVGTTSFGKGIVQNLIPLGDGSAIKITVAHYYTPSGFDLHGKGIEPDVEVELDEALQTQAVVEPKDDNQVQAAAREVVDQIQNGDKGENANEEN</sequence>
<dbReference type="AlphaFoldDB" id="A0A9D2L9F6"/>
<evidence type="ECO:0000313" key="9">
    <source>
        <dbReference type="Proteomes" id="UP000886804"/>
    </source>
</evidence>
<dbReference type="Gene3D" id="3.30.750.44">
    <property type="match status" value="1"/>
</dbReference>
<dbReference type="GO" id="GO:0030288">
    <property type="term" value="C:outer membrane-bounded periplasmic space"/>
    <property type="evidence" value="ECO:0007669"/>
    <property type="project" value="TreeGrafter"/>
</dbReference>
<dbReference type="Proteomes" id="UP000886804">
    <property type="component" value="Unassembled WGS sequence"/>
</dbReference>
<evidence type="ECO:0000259" key="7">
    <source>
        <dbReference type="PROSITE" id="PS50106"/>
    </source>
</evidence>
<dbReference type="GO" id="GO:0006508">
    <property type="term" value="P:proteolysis"/>
    <property type="evidence" value="ECO:0007669"/>
    <property type="project" value="UniProtKB-KW"/>
</dbReference>
<dbReference type="NCBIfam" id="TIGR00225">
    <property type="entry name" value="prc"/>
    <property type="match status" value="1"/>
</dbReference>
<dbReference type="GO" id="GO:0008236">
    <property type="term" value="F:serine-type peptidase activity"/>
    <property type="evidence" value="ECO:0007669"/>
    <property type="project" value="UniProtKB-KW"/>
</dbReference>
<feature type="domain" description="PDZ" evidence="7">
    <location>
        <begin position="116"/>
        <end position="175"/>
    </location>
</feature>
<keyword evidence="6" id="KW-1133">Transmembrane helix</keyword>
<evidence type="ECO:0000256" key="2">
    <source>
        <dbReference type="ARBA" id="ARBA00022670"/>
    </source>
</evidence>
<comment type="caution">
    <text evidence="8">The sequence shown here is derived from an EMBL/GenBank/DDBJ whole genome shotgun (WGS) entry which is preliminary data.</text>
</comment>
<gene>
    <name evidence="8" type="ORF">H9716_11325</name>
</gene>
<dbReference type="GO" id="GO:0004175">
    <property type="term" value="F:endopeptidase activity"/>
    <property type="evidence" value="ECO:0007669"/>
    <property type="project" value="TreeGrafter"/>
</dbReference>
<keyword evidence="3 5" id="KW-0378">Hydrolase</keyword>
<name>A0A9D2L9F6_9FIRM</name>
<evidence type="ECO:0000256" key="1">
    <source>
        <dbReference type="ARBA" id="ARBA00009179"/>
    </source>
</evidence>
<reference evidence="8" key="2">
    <citation type="submission" date="2021-04" db="EMBL/GenBank/DDBJ databases">
        <authorList>
            <person name="Gilroy R."/>
        </authorList>
    </citation>
    <scope>NUCLEOTIDE SEQUENCE</scope>
    <source>
        <strain evidence="8">CHK188-4685</strain>
    </source>
</reference>
<dbReference type="Pfam" id="PF13180">
    <property type="entry name" value="PDZ_2"/>
    <property type="match status" value="1"/>
</dbReference>
<dbReference type="PANTHER" id="PTHR32060:SF30">
    <property type="entry name" value="CARBOXY-TERMINAL PROCESSING PROTEASE CTPA"/>
    <property type="match status" value="1"/>
</dbReference>
<dbReference type="InterPro" id="IPR004447">
    <property type="entry name" value="Peptidase_S41A"/>
</dbReference>
<dbReference type="InterPro" id="IPR001478">
    <property type="entry name" value="PDZ"/>
</dbReference>
<dbReference type="PROSITE" id="PS50106">
    <property type="entry name" value="PDZ"/>
    <property type="match status" value="1"/>
</dbReference>